<dbReference type="Pfam" id="PF00132">
    <property type="entry name" value="Hexapep"/>
    <property type="match status" value="1"/>
</dbReference>
<dbReference type="SUPFAM" id="SSF51161">
    <property type="entry name" value="Trimeric LpxA-like enzymes"/>
    <property type="match status" value="1"/>
</dbReference>
<name>A0A7S4IPW8_9EUKA</name>
<dbReference type="PANTHER" id="PTHR13061:SF29">
    <property type="entry name" value="GAMMA CARBONIC ANHYDRASE-LIKE 1, MITOCHONDRIAL-RELATED"/>
    <property type="match status" value="1"/>
</dbReference>
<protein>
    <recommendedName>
        <fullName evidence="2">Gamma carbonic anhydrase</fullName>
    </recommendedName>
</protein>
<dbReference type="Gene3D" id="2.160.10.10">
    <property type="entry name" value="Hexapeptide repeat proteins"/>
    <property type="match status" value="1"/>
</dbReference>
<accession>A0A7S4IPW8</accession>
<reference evidence="1" key="1">
    <citation type="submission" date="2021-01" db="EMBL/GenBank/DDBJ databases">
        <authorList>
            <person name="Corre E."/>
            <person name="Pelletier E."/>
            <person name="Niang G."/>
            <person name="Scheremetjew M."/>
            <person name="Finn R."/>
            <person name="Kale V."/>
            <person name="Holt S."/>
            <person name="Cochrane G."/>
            <person name="Meng A."/>
            <person name="Brown T."/>
            <person name="Cohen L."/>
        </authorList>
    </citation>
    <scope>NUCLEOTIDE SEQUENCE</scope>
    <source>
        <strain evidence="1">DIVA3 518/3/11/1/6</strain>
    </source>
</reference>
<evidence type="ECO:0008006" key="2">
    <source>
        <dbReference type="Google" id="ProtNLM"/>
    </source>
</evidence>
<dbReference type="EMBL" id="HBKP01022130">
    <property type="protein sequence ID" value="CAE2235974.1"/>
    <property type="molecule type" value="Transcribed_RNA"/>
</dbReference>
<evidence type="ECO:0000313" key="1">
    <source>
        <dbReference type="EMBL" id="CAE2235974.1"/>
    </source>
</evidence>
<dbReference type="InterPro" id="IPR001451">
    <property type="entry name" value="Hexapep"/>
</dbReference>
<dbReference type="InterPro" id="IPR011004">
    <property type="entry name" value="Trimer_LpxA-like_sf"/>
</dbReference>
<dbReference type="AlphaFoldDB" id="A0A7S4IPW8"/>
<gene>
    <name evidence="1" type="ORF">VSP0166_LOCUS15424</name>
</gene>
<organism evidence="1">
    <name type="scientific">Vannella robusta</name>
    <dbReference type="NCBI Taxonomy" id="1487602"/>
    <lineage>
        <taxon>Eukaryota</taxon>
        <taxon>Amoebozoa</taxon>
        <taxon>Discosea</taxon>
        <taxon>Flabellinia</taxon>
        <taxon>Vannellidae</taxon>
        <taxon>Vannella</taxon>
    </lineage>
</organism>
<dbReference type="CDD" id="cd04645">
    <property type="entry name" value="LbH_gamma_CA_like"/>
    <property type="match status" value="1"/>
</dbReference>
<dbReference type="InterPro" id="IPR047324">
    <property type="entry name" value="LbH_gamma_CA-like"/>
</dbReference>
<proteinExistence type="predicted"/>
<sequence>MRRVGLSTVRRAALARATFDEVNDPYMVDHIEAKTQEQLEEELGYNKKYPDYTDEYNKHRQHVVFGENLQPFIAQNSFVAPCATLVGMVEVWHEASIWYRVTIKAENKLVRIGYMTNIQDGTVIEEVPEELGPDHDGSVMIGNQVTVGHGCYLRACTIEDNCLIGMGSILNTGSYVEHGSILGAHSVLRPFQRIPHGQVWVGNPARYLRDVSDEELTRIEKGAEKYSQASHEHCDATYLQPMELYREAEEKGYCVGHVESEGVIANLKSIRDKLRSKFSSITKE</sequence>
<dbReference type="InterPro" id="IPR050484">
    <property type="entry name" value="Transf_Hexapept/Carb_Anhydrase"/>
</dbReference>
<dbReference type="PANTHER" id="PTHR13061">
    <property type="entry name" value="DYNACTIN SUBUNIT P25"/>
    <property type="match status" value="1"/>
</dbReference>